<evidence type="ECO:0000313" key="3">
    <source>
        <dbReference type="Proteomes" id="UP000604481"/>
    </source>
</evidence>
<keyword evidence="3" id="KW-1185">Reference proteome</keyword>
<feature type="transmembrane region" description="Helical" evidence="1">
    <location>
        <begin position="147"/>
        <end position="169"/>
    </location>
</feature>
<keyword evidence="1" id="KW-0812">Transmembrane</keyword>
<feature type="transmembrane region" description="Helical" evidence="1">
    <location>
        <begin position="307"/>
        <end position="328"/>
    </location>
</feature>
<evidence type="ECO:0000313" key="2">
    <source>
        <dbReference type="EMBL" id="MBE9610498.1"/>
    </source>
</evidence>
<proteinExistence type="predicted"/>
<gene>
    <name evidence="2" type="ORF">INR99_14245</name>
</gene>
<accession>A0A8J7K910</accession>
<evidence type="ECO:0000256" key="1">
    <source>
        <dbReference type="SAM" id="Phobius"/>
    </source>
</evidence>
<reference evidence="2 3" key="1">
    <citation type="submission" date="2020-10" db="EMBL/GenBank/DDBJ databases">
        <title>The genome sequence of Chitinilyticum litopenaei 4Y14.</title>
        <authorList>
            <person name="Liu Y."/>
        </authorList>
    </citation>
    <scope>NUCLEOTIDE SEQUENCE [LARGE SCALE GENOMIC DNA]</scope>
    <source>
        <strain evidence="2 3">4Y14</strain>
    </source>
</reference>
<dbReference type="AlphaFoldDB" id="A0A8J7K910"/>
<keyword evidence="1" id="KW-1133">Transmembrane helix</keyword>
<sequence>MINPEFSLPLAVPLRFFRTAPLWLLLAGVLFLLEPSTVLSSRHAPEALALTHALMLGFAGNIMLGALLQVAAVVAGVRAARAGLAGLMVWLGLQLGVALLVAGLWFMQPLLLQGAALSLSLTLLPLAGWLFVRLCRSPACDPTSTGLAFSVLALVTTVLLGSALVLVLTRGAALPFAALLRQHVLWGSAGWAGMLLTSVAVTVVPMFLVTPPWPAKLVRLLVPGTFLLLLAMLCWPVLMPLLVLPAAALVLPLWRLLQQSKRCVDPARWLWAWGGLNLLLVFGLSPWQAEDGILDAVVLGGQFLLGGLLPIFTAMLGKIIPFLLWLDYRRQRPLAGPLRHMGQLFPERWLKYLGWLALVAGLCWPWGGVAATAAGGVLLVYALLLLGMLRQACCKAVAALVV</sequence>
<keyword evidence="1" id="KW-0472">Membrane</keyword>
<feature type="transmembrane region" description="Helical" evidence="1">
    <location>
        <begin position="373"/>
        <end position="389"/>
    </location>
</feature>
<feature type="transmembrane region" description="Helical" evidence="1">
    <location>
        <begin position="349"/>
        <end position="367"/>
    </location>
</feature>
<feature type="transmembrane region" description="Helical" evidence="1">
    <location>
        <begin position="112"/>
        <end position="135"/>
    </location>
</feature>
<name>A0A8J7K910_9NEIS</name>
<feature type="transmembrane region" description="Helical" evidence="1">
    <location>
        <begin position="269"/>
        <end position="287"/>
    </location>
</feature>
<feature type="transmembrane region" description="Helical" evidence="1">
    <location>
        <begin position="84"/>
        <end position="106"/>
    </location>
</feature>
<feature type="transmembrane region" description="Helical" evidence="1">
    <location>
        <begin position="217"/>
        <end position="233"/>
    </location>
</feature>
<feature type="transmembrane region" description="Helical" evidence="1">
    <location>
        <begin position="50"/>
        <end position="77"/>
    </location>
</feature>
<comment type="caution">
    <text evidence="2">The sequence shown here is derived from an EMBL/GenBank/DDBJ whole genome shotgun (WGS) entry which is preliminary data.</text>
</comment>
<dbReference type="Proteomes" id="UP000604481">
    <property type="component" value="Unassembled WGS sequence"/>
</dbReference>
<feature type="transmembrane region" description="Helical" evidence="1">
    <location>
        <begin position="189"/>
        <end position="210"/>
    </location>
</feature>
<feature type="transmembrane region" description="Helical" evidence="1">
    <location>
        <begin position="239"/>
        <end position="257"/>
    </location>
</feature>
<dbReference type="EMBL" id="JADFUA010000010">
    <property type="protein sequence ID" value="MBE9610498.1"/>
    <property type="molecule type" value="Genomic_DNA"/>
</dbReference>
<dbReference type="RefSeq" id="WP_194117046.1">
    <property type="nucleotide sequence ID" value="NZ_JADFUA010000010.1"/>
</dbReference>
<protein>
    <submittedName>
        <fullName evidence="2">Uncharacterized protein</fullName>
    </submittedName>
</protein>
<organism evidence="2 3">
    <name type="scientific">Chitinilyticum piscinae</name>
    <dbReference type="NCBI Taxonomy" id="2866724"/>
    <lineage>
        <taxon>Bacteria</taxon>
        <taxon>Pseudomonadati</taxon>
        <taxon>Pseudomonadota</taxon>
        <taxon>Betaproteobacteria</taxon>
        <taxon>Neisseriales</taxon>
        <taxon>Chitinibacteraceae</taxon>
        <taxon>Chitinilyticum</taxon>
    </lineage>
</organism>